<evidence type="ECO:0000259" key="6">
    <source>
        <dbReference type="Pfam" id="PF01212"/>
    </source>
</evidence>
<dbReference type="InterPro" id="IPR015421">
    <property type="entry name" value="PyrdxlP-dep_Trfase_major"/>
</dbReference>
<dbReference type="Pfam" id="PF01212">
    <property type="entry name" value="Beta_elim_lyase"/>
    <property type="match status" value="1"/>
</dbReference>
<evidence type="ECO:0000256" key="4">
    <source>
        <dbReference type="ARBA" id="ARBA00022898"/>
    </source>
</evidence>
<gene>
    <name evidence="7" type="ORF">M2A_2729</name>
</gene>
<dbReference type="InterPro" id="IPR026273">
    <property type="entry name" value="Low_specificity_L-TA_bact"/>
</dbReference>
<dbReference type="InterPro" id="IPR015424">
    <property type="entry name" value="PyrdxlP-dep_Trfase"/>
</dbReference>
<dbReference type="InterPro" id="IPR001597">
    <property type="entry name" value="ArAA_b-elim_lyase/Thr_aldolase"/>
</dbReference>
<accession>A0A081BDW2</accession>
<feature type="domain" description="Aromatic amino acid beta-eliminating lyase/threonine aldolase" evidence="6">
    <location>
        <begin position="3"/>
        <end position="293"/>
    </location>
</feature>
<name>A0A081BDW2_9HYPH</name>
<dbReference type="PANTHER" id="PTHR48097:SF5">
    <property type="entry name" value="LOW SPECIFICITY L-THREONINE ALDOLASE"/>
    <property type="match status" value="1"/>
</dbReference>
<dbReference type="EC" id="4.1.2.48" evidence="5"/>
<dbReference type="CDD" id="cd06502">
    <property type="entry name" value="TA_like"/>
    <property type="match status" value="1"/>
</dbReference>
<evidence type="ECO:0000256" key="2">
    <source>
        <dbReference type="ARBA" id="ARBA00006966"/>
    </source>
</evidence>
<dbReference type="EMBL" id="BBIO01000016">
    <property type="protein sequence ID" value="GAK46230.1"/>
    <property type="molecule type" value="Genomic_DNA"/>
</dbReference>
<comment type="catalytic activity">
    <reaction evidence="5">
        <text>L-allo-threonine = acetaldehyde + glycine</text>
        <dbReference type="Rhea" id="RHEA:26209"/>
        <dbReference type="ChEBI" id="CHEBI:15343"/>
        <dbReference type="ChEBI" id="CHEBI:57305"/>
        <dbReference type="ChEBI" id="CHEBI:58585"/>
        <dbReference type="EC" id="4.1.2.48"/>
    </reaction>
</comment>
<evidence type="ECO:0000256" key="5">
    <source>
        <dbReference type="PIRNR" id="PIRNR038940"/>
    </source>
</evidence>
<dbReference type="Proteomes" id="UP000028702">
    <property type="component" value="Unassembled WGS sequence"/>
</dbReference>
<dbReference type="SUPFAM" id="SSF53383">
    <property type="entry name" value="PLP-dependent transferases"/>
    <property type="match status" value="1"/>
</dbReference>
<comment type="caution">
    <text evidence="7">The sequence shown here is derived from an EMBL/GenBank/DDBJ whole genome shotgun (WGS) entry which is preliminary data.</text>
</comment>
<dbReference type="STRING" id="1333998.M2A_2729"/>
<dbReference type="GO" id="GO:0006567">
    <property type="term" value="P:L-threonine catabolic process"/>
    <property type="evidence" value="ECO:0007669"/>
    <property type="project" value="UniProtKB-UniRule"/>
</dbReference>
<keyword evidence="8" id="KW-1185">Reference proteome</keyword>
<comment type="subunit">
    <text evidence="3">Homotetramer.</text>
</comment>
<dbReference type="RefSeq" id="WP_045448577.1">
    <property type="nucleotide sequence ID" value="NZ_BBIO01000016.1"/>
</dbReference>
<comment type="similarity">
    <text evidence="2 5">Belongs to the threonine aldolase family.</text>
</comment>
<evidence type="ECO:0000313" key="8">
    <source>
        <dbReference type="Proteomes" id="UP000028702"/>
    </source>
</evidence>
<protein>
    <recommendedName>
        <fullName evidence="5">L-threonine aldolase</fullName>
        <ecNumber evidence="5">4.1.2.48</ecNumber>
    </recommendedName>
</protein>
<organism evidence="7 8">
    <name type="scientific">Tepidicaulis marinus</name>
    <dbReference type="NCBI Taxonomy" id="1333998"/>
    <lineage>
        <taxon>Bacteria</taxon>
        <taxon>Pseudomonadati</taxon>
        <taxon>Pseudomonadota</taxon>
        <taxon>Alphaproteobacteria</taxon>
        <taxon>Hyphomicrobiales</taxon>
        <taxon>Parvibaculaceae</taxon>
        <taxon>Tepidicaulis</taxon>
    </lineage>
</organism>
<keyword evidence="4 5" id="KW-0663">Pyridoxal phosphate</keyword>
<comment type="catalytic activity">
    <reaction evidence="5">
        <text>L-threonine = acetaldehyde + glycine</text>
        <dbReference type="Rhea" id="RHEA:19625"/>
        <dbReference type="ChEBI" id="CHEBI:15343"/>
        <dbReference type="ChEBI" id="CHEBI:57305"/>
        <dbReference type="ChEBI" id="CHEBI:57926"/>
        <dbReference type="EC" id="4.1.2.48"/>
    </reaction>
</comment>
<comment type="function">
    <text evidence="5">Catalyzes the cleavage of L-allo-threonine and L-threonine to glycine and acetaldehyde.</text>
</comment>
<dbReference type="Gene3D" id="3.40.640.10">
    <property type="entry name" value="Type I PLP-dependent aspartate aminotransferase-like (Major domain)"/>
    <property type="match status" value="1"/>
</dbReference>
<dbReference type="InterPro" id="IPR015422">
    <property type="entry name" value="PyrdxlP-dep_Trfase_small"/>
</dbReference>
<dbReference type="eggNOG" id="COG2008">
    <property type="taxonomic scope" value="Bacteria"/>
</dbReference>
<keyword evidence="5" id="KW-0456">Lyase</keyword>
<proteinExistence type="inferred from homology"/>
<dbReference type="GO" id="GO:0008732">
    <property type="term" value="F:L-allo-threonine aldolase activity"/>
    <property type="evidence" value="ECO:0007669"/>
    <property type="project" value="RHEA"/>
</dbReference>
<evidence type="ECO:0000256" key="1">
    <source>
        <dbReference type="ARBA" id="ARBA00001933"/>
    </source>
</evidence>
<comment type="cofactor">
    <cofactor evidence="1 5">
        <name>pyridoxal 5'-phosphate</name>
        <dbReference type="ChEBI" id="CHEBI:597326"/>
    </cofactor>
</comment>
<dbReference type="Gene3D" id="3.90.1150.10">
    <property type="entry name" value="Aspartate Aminotransferase, domain 1"/>
    <property type="match status" value="1"/>
</dbReference>
<sequence length="340" mass="36485">MHFGSDNTSGAAPEIIEALAKAAGGYSASYGSDEITKRVEARLAEIFECELSAFLVATGTAANSLALSTYVPPHRAVLCHEESHIHVDECGAPEFFTHGAKLVPVGGEAGRITRAALEEALTFWSSGGVHRQQPALLSLTQQSEAGTLYSLDELRALSTLAHEKDMAVHMDGARFANALAALGCTPAEMSWKAGVDVLCFGATKNGALGVEAVIFFDSEKARDFARLRKRGGQLFSKGRFLAAQMEAYLEGDLWLRLARQANEMAALLAAGFQEKGIALAYPAEGNEVFAFLSKEQQRALFKAGVQFAPWDIAGENRPLARFVASFSTEKADVEAVLRLL</sequence>
<dbReference type="AlphaFoldDB" id="A0A081BDW2"/>
<dbReference type="PANTHER" id="PTHR48097">
    <property type="entry name" value="L-THREONINE ALDOLASE-RELATED"/>
    <property type="match status" value="1"/>
</dbReference>
<evidence type="ECO:0000313" key="7">
    <source>
        <dbReference type="EMBL" id="GAK46230.1"/>
    </source>
</evidence>
<dbReference type="PIRSF" id="PIRSF038940">
    <property type="entry name" value="Low_specificity_LTA"/>
    <property type="match status" value="1"/>
</dbReference>
<reference evidence="7 8" key="1">
    <citation type="submission" date="2014-07" db="EMBL/GenBank/DDBJ databases">
        <title>Tepidicaulis marinum gen. nov., sp. nov., a novel marine bacterium denitrifying nitrate to nitrous oxide strictly under microaerobic conditions.</title>
        <authorList>
            <person name="Takeuchi M."/>
            <person name="Yamagishi T."/>
            <person name="Kamagata Y."/>
            <person name="Oshima K."/>
            <person name="Hattori M."/>
            <person name="Katayama T."/>
            <person name="Hanada S."/>
            <person name="Tamaki H."/>
            <person name="Marumo K."/>
            <person name="Maeda H."/>
            <person name="Nedachi M."/>
            <person name="Iwasaki W."/>
            <person name="Suwa Y."/>
            <person name="Sakata S."/>
        </authorList>
    </citation>
    <scope>NUCLEOTIDE SEQUENCE [LARGE SCALE GENOMIC DNA]</scope>
    <source>
        <strain evidence="7 8">MA2</strain>
    </source>
</reference>
<evidence type="ECO:0000256" key="3">
    <source>
        <dbReference type="ARBA" id="ARBA00011881"/>
    </source>
</evidence>